<keyword evidence="3" id="KW-1185">Reference proteome</keyword>
<dbReference type="RefSeq" id="WP_259311738.1">
    <property type="nucleotide sequence ID" value="NZ_CP087164.1"/>
</dbReference>
<accession>A0A9E7C2Q2</accession>
<dbReference type="EMBL" id="CP087164">
    <property type="protein sequence ID" value="UGS37693.1"/>
    <property type="molecule type" value="Genomic_DNA"/>
</dbReference>
<feature type="transmembrane region" description="Helical" evidence="1">
    <location>
        <begin position="30"/>
        <end position="48"/>
    </location>
</feature>
<gene>
    <name evidence="2" type="ORF">DSM104329_04113</name>
</gene>
<reference evidence="2" key="1">
    <citation type="journal article" date="2022" name="Int. J. Syst. Evol. Microbiol.">
        <title>Pseudomonas aegrilactucae sp. nov. and Pseudomonas morbosilactucae sp. nov., pathogens causing bacterial rot of lettuce in Japan.</title>
        <authorList>
            <person name="Sawada H."/>
            <person name="Fujikawa T."/>
            <person name="Satou M."/>
        </authorList>
    </citation>
    <scope>NUCLEOTIDE SEQUENCE</scope>
    <source>
        <strain evidence="2">0166_1</strain>
    </source>
</reference>
<protein>
    <recommendedName>
        <fullName evidence="4">Flp family type IVb pilin</fullName>
    </recommendedName>
</protein>
<evidence type="ECO:0000313" key="3">
    <source>
        <dbReference type="Proteomes" id="UP001162834"/>
    </source>
</evidence>
<dbReference type="AlphaFoldDB" id="A0A9E7C2Q2"/>
<organism evidence="2 3">
    <name type="scientific">Capillimicrobium parvum</name>
    <dbReference type="NCBI Taxonomy" id="2884022"/>
    <lineage>
        <taxon>Bacteria</taxon>
        <taxon>Bacillati</taxon>
        <taxon>Actinomycetota</taxon>
        <taxon>Thermoleophilia</taxon>
        <taxon>Solirubrobacterales</taxon>
        <taxon>Capillimicrobiaceae</taxon>
        <taxon>Capillimicrobium</taxon>
    </lineage>
</organism>
<name>A0A9E7C2Q2_9ACTN</name>
<proteinExistence type="predicted"/>
<dbReference type="KEGG" id="sbae:DSM104329_04113"/>
<sequence length="75" mass="7869">MTQVYELAVRAHAALVMLRDDERGQGTVEYVGLILLIAGVIGAVVVYGEGFHGDGIGKKVTDKLQNAIEGLGSGK</sequence>
<evidence type="ECO:0000313" key="2">
    <source>
        <dbReference type="EMBL" id="UGS37693.1"/>
    </source>
</evidence>
<dbReference type="Proteomes" id="UP001162834">
    <property type="component" value="Chromosome"/>
</dbReference>
<keyword evidence="1" id="KW-0472">Membrane</keyword>
<evidence type="ECO:0000256" key="1">
    <source>
        <dbReference type="SAM" id="Phobius"/>
    </source>
</evidence>
<keyword evidence="1" id="KW-0812">Transmembrane</keyword>
<keyword evidence="1" id="KW-1133">Transmembrane helix</keyword>
<evidence type="ECO:0008006" key="4">
    <source>
        <dbReference type="Google" id="ProtNLM"/>
    </source>
</evidence>